<protein>
    <recommendedName>
        <fullName evidence="2">histidine kinase</fullName>
        <ecNumber evidence="2">2.7.13.3</ecNumber>
    </recommendedName>
</protein>
<dbReference type="InterPro" id="IPR035965">
    <property type="entry name" value="PAS-like_dom_sf"/>
</dbReference>
<dbReference type="SMART" id="SM00388">
    <property type="entry name" value="HisKA"/>
    <property type="match status" value="1"/>
</dbReference>
<accession>A0A4R6AWK8</accession>
<dbReference type="InterPro" id="IPR000014">
    <property type="entry name" value="PAS"/>
</dbReference>
<dbReference type="PRINTS" id="PR00344">
    <property type="entry name" value="BCTRLSENSOR"/>
</dbReference>
<comment type="caution">
    <text evidence="11">The sequence shown here is derived from an EMBL/GenBank/DDBJ whole genome shotgun (WGS) entry which is preliminary data.</text>
</comment>
<dbReference type="Gene3D" id="3.40.50.2300">
    <property type="match status" value="1"/>
</dbReference>
<dbReference type="InterPro" id="IPR001789">
    <property type="entry name" value="Sig_transdc_resp-reg_receiver"/>
</dbReference>
<dbReference type="GO" id="GO:0009927">
    <property type="term" value="F:histidine phosphotransfer kinase activity"/>
    <property type="evidence" value="ECO:0007669"/>
    <property type="project" value="TreeGrafter"/>
</dbReference>
<dbReference type="InterPro" id="IPR036097">
    <property type="entry name" value="HisK_dim/P_sf"/>
</dbReference>
<comment type="catalytic activity">
    <reaction evidence="1">
        <text>ATP + protein L-histidine = ADP + protein N-phospho-L-histidine.</text>
        <dbReference type="EC" id="2.7.13.3"/>
    </reaction>
</comment>
<keyword evidence="5" id="KW-0418">Kinase</keyword>
<dbReference type="InterPro" id="IPR005467">
    <property type="entry name" value="His_kinase_dom"/>
</dbReference>
<evidence type="ECO:0000256" key="1">
    <source>
        <dbReference type="ARBA" id="ARBA00000085"/>
    </source>
</evidence>
<evidence type="ECO:0000313" key="12">
    <source>
        <dbReference type="Proteomes" id="UP000294562"/>
    </source>
</evidence>
<dbReference type="InterPro" id="IPR004358">
    <property type="entry name" value="Sig_transdc_His_kin-like_C"/>
</dbReference>
<dbReference type="PANTHER" id="PTHR43047">
    <property type="entry name" value="TWO-COMPONENT HISTIDINE PROTEIN KINASE"/>
    <property type="match status" value="1"/>
</dbReference>
<evidence type="ECO:0000256" key="2">
    <source>
        <dbReference type="ARBA" id="ARBA00012438"/>
    </source>
</evidence>
<dbReference type="SMART" id="SM00387">
    <property type="entry name" value="HATPase_c"/>
    <property type="match status" value="1"/>
</dbReference>
<evidence type="ECO:0000259" key="9">
    <source>
        <dbReference type="PROSITE" id="PS50110"/>
    </source>
</evidence>
<dbReference type="EMBL" id="SMZO01000016">
    <property type="protein sequence ID" value="TDL88152.1"/>
    <property type="molecule type" value="Genomic_DNA"/>
</dbReference>
<dbReference type="SMART" id="SM00448">
    <property type="entry name" value="REC"/>
    <property type="match status" value="1"/>
</dbReference>
<evidence type="ECO:0000256" key="4">
    <source>
        <dbReference type="ARBA" id="ARBA00022679"/>
    </source>
</evidence>
<dbReference type="InterPro" id="IPR011006">
    <property type="entry name" value="CheY-like_superfamily"/>
</dbReference>
<keyword evidence="4" id="KW-0808">Transferase</keyword>
<feature type="domain" description="PAS" evidence="10">
    <location>
        <begin position="219"/>
        <end position="258"/>
    </location>
</feature>
<dbReference type="AlphaFoldDB" id="A0A4R6AWK8"/>
<dbReference type="PROSITE" id="PS50110">
    <property type="entry name" value="RESPONSE_REGULATORY"/>
    <property type="match status" value="1"/>
</dbReference>
<dbReference type="RefSeq" id="WP_133342566.1">
    <property type="nucleotide sequence ID" value="NZ_SMZO01000016.1"/>
</dbReference>
<dbReference type="SUPFAM" id="SSF52172">
    <property type="entry name" value="CheY-like"/>
    <property type="match status" value="1"/>
</dbReference>
<gene>
    <name evidence="11" type="ORF">E2L05_08920</name>
</gene>
<evidence type="ECO:0000256" key="3">
    <source>
        <dbReference type="ARBA" id="ARBA00022553"/>
    </source>
</evidence>
<dbReference type="CDD" id="cd00156">
    <property type="entry name" value="REC"/>
    <property type="match status" value="1"/>
</dbReference>
<dbReference type="GO" id="GO:0005886">
    <property type="term" value="C:plasma membrane"/>
    <property type="evidence" value="ECO:0007669"/>
    <property type="project" value="TreeGrafter"/>
</dbReference>
<dbReference type="EC" id="2.7.13.3" evidence="2"/>
<dbReference type="Gene3D" id="3.30.450.20">
    <property type="entry name" value="PAS domain"/>
    <property type="match status" value="1"/>
</dbReference>
<dbReference type="PANTHER" id="PTHR43047:SF9">
    <property type="entry name" value="HISTIDINE KINASE"/>
    <property type="match status" value="1"/>
</dbReference>
<feature type="domain" description="Response regulatory" evidence="9">
    <location>
        <begin position="614"/>
        <end position="730"/>
    </location>
</feature>
<sequence length="745" mass="82399">MSWHLVDPNEPLEEQHARLLVITDALMRRVEQEMDDVGEAYAQFERAVILEDQVKQRTAELEHALSLLNQSNAQLAEASREADAARSDLSSAIEAVREGFAMFNSDDVMVMCNSRFGQQIRDVQPNLKPGLHFNEYVLLVSQSQFLELPHGMTRSGWVSRRMQRHADTHVMFNVELKDDHWLQVSEHRTPGGGTVMLQTDITDVIRIGREERDKLLDEQARMIRATLEHLAQGVAIFDRGGRLVGWNKRFVELLGLSPVYMHIGVRFDRLAADFRERFSISHEGFLDALERWRGDVIRETPLSFELVGPSRQTLHAFTRQMPDGGFVISLTDVTAEREATRALSIANETLEARVVERTLELEDALDAAERANASKSRFVAAASHDLLQPLSAAKLYLASASDGDANPLLAKAGRALESVELIIDALLDISKLDSGSAQFDFRVVALNEVLLPLRDQFSPLAAEKGLDLRVVPSDLAVRTDPSYLRRILQNLMGNALRYTKTGKVLVGVRRMRDAVRLEVWDTGIGIAEEDQELIFQEFKRLDTSVSANEGLGLGLAIVERACARLGHPLGLWSEEGKGSGFFVNLPIADDATGAAQTLLPKVSAGWRLKNRGMIVLLVEDDNELRRAITVLLGKWDVSVLDAANAEEAIGLLDEIEISPDAVLVDFQLGGGMDGVALALALFDRHGGMPTCILSANRSPELRLRCAESGLQLISKPIDAGKLERFLLGALPDAEAERQATGRAID</sequence>
<keyword evidence="12" id="KW-1185">Reference proteome</keyword>
<evidence type="ECO:0000256" key="7">
    <source>
        <dbReference type="SAM" id="Coils"/>
    </source>
</evidence>
<dbReference type="PROSITE" id="PS50112">
    <property type="entry name" value="PAS"/>
    <property type="match status" value="1"/>
</dbReference>
<reference evidence="11 12" key="1">
    <citation type="submission" date="2019-03" db="EMBL/GenBank/DDBJ databases">
        <title>Rhodobacteraceae bacterium SM1902, a new member of the family Rhodobacteraceae isolated from Yantai.</title>
        <authorList>
            <person name="Sun Y."/>
        </authorList>
    </citation>
    <scope>NUCLEOTIDE SEQUENCE [LARGE SCALE GENOMIC DNA]</scope>
    <source>
        <strain evidence="11 12">SM1902</strain>
    </source>
</reference>
<dbReference type="SMART" id="SM00091">
    <property type="entry name" value="PAS"/>
    <property type="match status" value="2"/>
</dbReference>
<dbReference type="SUPFAM" id="SSF55785">
    <property type="entry name" value="PYP-like sensor domain (PAS domain)"/>
    <property type="match status" value="1"/>
</dbReference>
<dbReference type="GO" id="GO:0000155">
    <property type="term" value="F:phosphorelay sensor kinase activity"/>
    <property type="evidence" value="ECO:0007669"/>
    <property type="project" value="InterPro"/>
</dbReference>
<evidence type="ECO:0000256" key="6">
    <source>
        <dbReference type="PROSITE-ProRule" id="PRU00169"/>
    </source>
</evidence>
<feature type="domain" description="Histidine kinase" evidence="8">
    <location>
        <begin position="381"/>
        <end position="589"/>
    </location>
</feature>
<evidence type="ECO:0000259" key="10">
    <source>
        <dbReference type="PROSITE" id="PS50112"/>
    </source>
</evidence>
<evidence type="ECO:0000256" key="5">
    <source>
        <dbReference type="ARBA" id="ARBA00022777"/>
    </source>
</evidence>
<dbReference type="InterPro" id="IPR036890">
    <property type="entry name" value="HATPase_C_sf"/>
</dbReference>
<dbReference type="Pfam" id="PF02518">
    <property type="entry name" value="HATPase_c"/>
    <property type="match status" value="1"/>
</dbReference>
<dbReference type="Gene3D" id="3.30.565.10">
    <property type="entry name" value="Histidine kinase-like ATPase, C-terminal domain"/>
    <property type="match status" value="1"/>
</dbReference>
<dbReference type="Pfam" id="PF00512">
    <property type="entry name" value="HisKA"/>
    <property type="match status" value="1"/>
</dbReference>
<dbReference type="SUPFAM" id="SSF47384">
    <property type="entry name" value="Homodimeric domain of signal transducing histidine kinase"/>
    <property type="match status" value="1"/>
</dbReference>
<feature type="coiled-coil region" evidence="7">
    <location>
        <begin position="27"/>
        <end position="95"/>
    </location>
</feature>
<evidence type="ECO:0000259" key="8">
    <source>
        <dbReference type="PROSITE" id="PS50109"/>
    </source>
</evidence>
<keyword evidence="7" id="KW-0175">Coiled coil</keyword>
<evidence type="ECO:0000313" key="11">
    <source>
        <dbReference type="EMBL" id="TDL88152.1"/>
    </source>
</evidence>
<dbReference type="CDD" id="cd00082">
    <property type="entry name" value="HisKA"/>
    <property type="match status" value="1"/>
</dbReference>
<organism evidence="11 12">
    <name type="scientific">Meridianimarinicoccus aquatilis</name>
    <dbReference type="NCBI Taxonomy" id="2552766"/>
    <lineage>
        <taxon>Bacteria</taxon>
        <taxon>Pseudomonadati</taxon>
        <taxon>Pseudomonadota</taxon>
        <taxon>Alphaproteobacteria</taxon>
        <taxon>Rhodobacterales</taxon>
        <taxon>Paracoccaceae</taxon>
        <taxon>Meridianimarinicoccus</taxon>
    </lineage>
</organism>
<dbReference type="OrthoDB" id="9764438at2"/>
<dbReference type="Pfam" id="PF12860">
    <property type="entry name" value="PAS_7"/>
    <property type="match status" value="2"/>
</dbReference>
<dbReference type="PROSITE" id="PS50109">
    <property type="entry name" value="HIS_KIN"/>
    <property type="match status" value="1"/>
</dbReference>
<feature type="modified residue" description="4-aspartylphosphate" evidence="6">
    <location>
        <position position="665"/>
    </location>
</feature>
<dbReference type="FunFam" id="3.30.565.10:FF:000049">
    <property type="entry name" value="Two-component sensor histidine kinase"/>
    <property type="match status" value="1"/>
</dbReference>
<dbReference type="Proteomes" id="UP000294562">
    <property type="component" value="Unassembled WGS sequence"/>
</dbReference>
<dbReference type="InterPro" id="IPR003661">
    <property type="entry name" value="HisK_dim/P_dom"/>
</dbReference>
<dbReference type="Gene3D" id="1.10.287.130">
    <property type="match status" value="1"/>
</dbReference>
<name>A0A4R6AWK8_9RHOB</name>
<keyword evidence="3 6" id="KW-0597">Phosphoprotein</keyword>
<proteinExistence type="predicted"/>
<dbReference type="InterPro" id="IPR003594">
    <property type="entry name" value="HATPase_dom"/>
</dbReference>
<dbReference type="Pfam" id="PF00072">
    <property type="entry name" value="Response_reg"/>
    <property type="match status" value="1"/>
</dbReference>
<dbReference type="SUPFAM" id="SSF55874">
    <property type="entry name" value="ATPase domain of HSP90 chaperone/DNA topoisomerase II/histidine kinase"/>
    <property type="match status" value="1"/>
</dbReference>